<evidence type="ECO:0000313" key="2">
    <source>
        <dbReference type="EMBL" id="SHE49009.1"/>
    </source>
</evidence>
<keyword evidence="1" id="KW-0812">Transmembrane</keyword>
<sequence length="63" mass="7321">MLANIFFFSGVIFILNGIYLFNFSVKETRKGYMKNEEKIRKSDKQAFVSIAIGIILFFITSLF</sequence>
<evidence type="ECO:0008006" key="4">
    <source>
        <dbReference type="Google" id="ProtNLM"/>
    </source>
</evidence>
<evidence type="ECO:0000313" key="3">
    <source>
        <dbReference type="Proteomes" id="UP000184334"/>
    </source>
</evidence>
<gene>
    <name evidence="2" type="ORF">SAMN02745164_00539</name>
</gene>
<dbReference type="STRING" id="1122195.SAMN02745164_00539"/>
<comment type="caution">
    <text evidence="2">The sequence shown here is derived from an EMBL/GenBank/DDBJ whole genome shotgun (WGS) entry which is preliminary data.</text>
</comment>
<dbReference type="AlphaFoldDB" id="A0A1M4TX12"/>
<dbReference type="OrthoDB" id="49346at2"/>
<proteinExistence type="predicted"/>
<dbReference type="Proteomes" id="UP000184334">
    <property type="component" value="Unassembled WGS sequence"/>
</dbReference>
<reference evidence="2" key="1">
    <citation type="submission" date="2016-11" db="EMBL/GenBank/DDBJ databases">
        <authorList>
            <person name="Varghese N."/>
            <person name="Submissions S."/>
        </authorList>
    </citation>
    <scope>NUCLEOTIDE SEQUENCE [LARGE SCALE GENOMIC DNA]</scope>
    <source>
        <strain evidence="2">DSM 16785</strain>
    </source>
</reference>
<keyword evidence="3" id="KW-1185">Reference proteome</keyword>
<organism evidence="2 3">
    <name type="scientific">Marinitoga hydrogenitolerans (strain DSM 16785 / JCM 12826 / AT1271)</name>
    <dbReference type="NCBI Taxonomy" id="1122195"/>
    <lineage>
        <taxon>Bacteria</taxon>
        <taxon>Thermotogati</taxon>
        <taxon>Thermotogota</taxon>
        <taxon>Thermotogae</taxon>
        <taxon>Petrotogales</taxon>
        <taxon>Petrotogaceae</taxon>
        <taxon>Marinitoga</taxon>
    </lineage>
</organism>
<evidence type="ECO:0000256" key="1">
    <source>
        <dbReference type="SAM" id="Phobius"/>
    </source>
</evidence>
<keyword evidence="1" id="KW-0472">Membrane</keyword>
<name>A0A1M4TX12_MARH1</name>
<protein>
    <recommendedName>
        <fullName evidence="4">Mid2-like cell wall stress sensor domain protein</fullName>
    </recommendedName>
</protein>
<dbReference type="EMBL" id="FQUI01000005">
    <property type="protein sequence ID" value="SHE49009.1"/>
    <property type="molecule type" value="Genomic_DNA"/>
</dbReference>
<feature type="transmembrane region" description="Helical" evidence="1">
    <location>
        <begin position="46"/>
        <end position="62"/>
    </location>
</feature>
<dbReference type="RefSeq" id="WP_072863181.1">
    <property type="nucleotide sequence ID" value="NZ_FQUI01000005.1"/>
</dbReference>
<feature type="transmembrane region" description="Helical" evidence="1">
    <location>
        <begin position="6"/>
        <end position="25"/>
    </location>
</feature>
<accession>A0A1M4TX12</accession>
<keyword evidence="1" id="KW-1133">Transmembrane helix</keyword>